<sequence>MSIREDQNRFKDIVKGKVKEDLRKYVSQGEMIGKREDEFVKIPLPRIDIPNFRYGPKQSGGVGQGEGQPGQDVGDPGEGGKGRAGEAPGEHLLEVELSMEELADILGEKLELPRIQPKGSKNIEAVKTKFTGLAPVGPEGLRHFKSSYKQALKRHVSSGSYNAEDPVVLPIKRDMKYKSFKKVTKPQTQAVVIYMMDVSGSMGDEQKEIVRLESFWINTWLKKHYKGLETRFIIHDASAKEVDEDTFFRTSESGGTLISSAYKLCQEIIQADYPVNEWNIYPFHFSDGDNWSGEDTRLCIKMLQEFFLPNCNQFGYGQVESKYGSGQFLKDLQKEFGEDERITTSQIETRDKILDSIKDFLGKGR</sequence>
<gene>
    <name evidence="2" type="ORF">NWE73_00060</name>
</gene>
<evidence type="ECO:0000313" key="2">
    <source>
        <dbReference type="EMBL" id="MDG0814736.1"/>
    </source>
</evidence>
<comment type="caution">
    <text evidence="2">The sequence shown here is derived from an EMBL/GenBank/DDBJ whole genome shotgun (WGS) entry which is preliminary data.</text>
</comment>
<dbReference type="PANTHER" id="PTHR30510">
    <property type="entry name" value="UPF0229 PROTEIN YEAH"/>
    <property type="match status" value="1"/>
</dbReference>
<organism evidence="2 3">
    <name type="scientific">Bdellovibrio svalbardensis</name>
    <dbReference type="NCBI Taxonomy" id="2972972"/>
    <lineage>
        <taxon>Bacteria</taxon>
        <taxon>Pseudomonadati</taxon>
        <taxon>Bdellovibrionota</taxon>
        <taxon>Bdellovibrionia</taxon>
        <taxon>Bdellovibrionales</taxon>
        <taxon>Pseudobdellovibrionaceae</taxon>
        <taxon>Bdellovibrio</taxon>
    </lineage>
</organism>
<dbReference type="PANTHER" id="PTHR30510:SF2">
    <property type="entry name" value="UPF0229 PROTEIN YEAH"/>
    <property type="match status" value="1"/>
</dbReference>
<dbReference type="NCBIfam" id="NF003711">
    <property type="entry name" value="PRK05325.2-3"/>
    <property type="match status" value="1"/>
</dbReference>
<feature type="compositionally biased region" description="Gly residues" evidence="1">
    <location>
        <begin position="58"/>
        <end position="68"/>
    </location>
</feature>
<evidence type="ECO:0000313" key="3">
    <source>
        <dbReference type="Proteomes" id="UP001152321"/>
    </source>
</evidence>
<proteinExistence type="predicted"/>
<protein>
    <submittedName>
        <fullName evidence="2">DUF444 family protein</fullName>
    </submittedName>
</protein>
<reference evidence="2" key="1">
    <citation type="submission" date="2022-08" db="EMBL/GenBank/DDBJ databases">
        <title>Novel Bdellovibrio Species Isolated from Svalbard: Designation Bdellovibrio svalbardensis.</title>
        <authorList>
            <person name="Mitchell R.J."/>
            <person name="Choi S.Y."/>
        </authorList>
    </citation>
    <scope>NUCLEOTIDE SEQUENCE</scope>
    <source>
        <strain evidence="2">PAP01</strain>
    </source>
</reference>
<dbReference type="InterPro" id="IPR006698">
    <property type="entry name" value="UPF0229"/>
</dbReference>
<dbReference type="Proteomes" id="UP001152321">
    <property type="component" value="Unassembled WGS sequence"/>
</dbReference>
<dbReference type="Pfam" id="PF04285">
    <property type="entry name" value="DUF444"/>
    <property type="match status" value="2"/>
</dbReference>
<accession>A0ABT6DD02</accession>
<evidence type="ECO:0000256" key="1">
    <source>
        <dbReference type="SAM" id="MobiDB-lite"/>
    </source>
</evidence>
<dbReference type="EMBL" id="JANRMI010000001">
    <property type="protein sequence ID" value="MDG0814736.1"/>
    <property type="molecule type" value="Genomic_DNA"/>
</dbReference>
<name>A0ABT6DD02_9BACT</name>
<dbReference type="RefSeq" id="WP_277576222.1">
    <property type="nucleotide sequence ID" value="NZ_JANRMI010000001.1"/>
</dbReference>
<keyword evidence="3" id="KW-1185">Reference proteome</keyword>
<feature type="region of interest" description="Disordered" evidence="1">
    <location>
        <begin position="51"/>
        <end position="86"/>
    </location>
</feature>